<dbReference type="PROSITE" id="PS51898">
    <property type="entry name" value="TYR_RECOMBINASE"/>
    <property type="match status" value="1"/>
</dbReference>
<dbReference type="PATRIC" id="fig|270351.10.peg.3490"/>
<dbReference type="InterPro" id="IPR010998">
    <property type="entry name" value="Integrase_recombinase_N"/>
</dbReference>
<dbReference type="Pfam" id="PF13356">
    <property type="entry name" value="Arm-DNA-bind_3"/>
    <property type="match status" value="1"/>
</dbReference>
<keyword evidence="4" id="KW-0233">DNA recombination</keyword>
<dbReference type="InterPro" id="IPR025166">
    <property type="entry name" value="Integrase_DNA_bind_dom"/>
</dbReference>
<dbReference type="GO" id="GO:0015074">
    <property type="term" value="P:DNA integration"/>
    <property type="evidence" value="ECO:0007669"/>
    <property type="project" value="UniProtKB-KW"/>
</dbReference>
<feature type="domain" description="Tyr recombinase" evidence="6">
    <location>
        <begin position="218"/>
        <end position="394"/>
    </location>
</feature>
<keyword evidence="2" id="KW-0229">DNA integration</keyword>
<dbReference type="STRING" id="270351.Maq22A_c18070"/>
<comment type="similarity">
    <text evidence="1">Belongs to the 'phage' integrase family.</text>
</comment>
<evidence type="ECO:0000259" key="6">
    <source>
        <dbReference type="PROSITE" id="PS51898"/>
    </source>
</evidence>
<dbReference type="EMBL" id="AP014704">
    <property type="protein sequence ID" value="BAQ46713.1"/>
    <property type="molecule type" value="Genomic_DNA"/>
</dbReference>
<dbReference type="AlphaFoldDB" id="A0A0C6FDU0"/>
<dbReference type="Pfam" id="PF22022">
    <property type="entry name" value="Phage_int_M"/>
    <property type="match status" value="1"/>
</dbReference>
<dbReference type="InterPro" id="IPR011010">
    <property type="entry name" value="DNA_brk_join_enz"/>
</dbReference>
<gene>
    <name evidence="8" type="primary">xerC</name>
    <name evidence="8" type="ORF">Maq22A_c18070</name>
</gene>
<evidence type="ECO:0000259" key="7">
    <source>
        <dbReference type="PROSITE" id="PS51900"/>
    </source>
</evidence>
<evidence type="ECO:0000256" key="5">
    <source>
        <dbReference type="PROSITE-ProRule" id="PRU01248"/>
    </source>
</evidence>
<dbReference type="InterPro" id="IPR013762">
    <property type="entry name" value="Integrase-like_cat_sf"/>
</dbReference>
<name>A0A0C6FDU0_9HYPH</name>
<dbReference type="PANTHER" id="PTHR30629">
    <property type="entry name" value="PROPHAGE INTEGRASE"/>
    <property type="match status" value="1"/>
</dbReference>
<dbReference type="GO" id="GO:0006310">
    <property type="term" value="P:DNA recombination"/>
    <property type="evidence" value="ECO:0007669"/>
    <property type="project" value="UniProtKB-KW"/>
</dbReference>
<dbReference type="Gene3D" id="3.30.160.390">
    <property type="entry name" value="Integrase, DNA-binding domain"/>
    <property type="match status" value="1"/>
</dbReference>
<dbReference type="SUPFAM" id="SSF56349">
    <property type="entry name" value="DNA breaking-rejoining enzymes"/>
    <property type="match status" value="1"/>
</dbReference>
<sequence length="409" mass="45519">MECGVVEFDGVAVKGQGKHPDKALTAVQVRQLKQPGRYADGNGLYLVVDPTGAKRWLLRLVVQGRRRDIGLGGSGLVTLAEARERALAFRKTAREDGDPLAERRKAQVTVPTFAEAVELVHAEHRASWANAKHAQQWRNTLQQYACPQLGARRLDQIDTPDVLRVLAPIWLTKPETARRVRQRIGTVLDWAKAAGHRSGENPVEGVAKGLPKQGDRDEHHAALPYADVPGFIARLREAEAGEGARLAFEFLILTAARTSEVLGARWDEINVTERLWTLPAARMKAKREHRVPLGERSLAILARARELAAGSTFVFPGRSGEKPLSNMVFLMLLRRMGLAITAHGFRSSFRDWAAERTSLPREVAEMALAHAVENRVEAAYARSDLLERRRALMDQWSDFVSTPQRSVEI</sequence>
<proteinExistence type="inferred from homology"/>
<organism evidence="8 9">
    <name type="scientific">Methylobacterium aquaticum</name>
    <dbReference type="NCBI Taxonomy" id="270351"/>
    <lineage>
        <taxon>Bacteria</taxon>
        <taxon>Pseudomonadati</taxon>
        <taxon>Pseudomonadota</taxon>
        <taxon>Alphaproteobacteria</taxon>
        <taxon>Hyphomicrobiales</taxon>
        <taxon>Methylobacteriaceae</taxon>
        <taxon>Methylobacterium</taxon>
    </lineage>
</organism>
<evidence type="ECO:0000256" key="1">
    <source>
        <dbReference type="ARBA" id="ARBA00008857"/>
    </source>
</evidence>
<evidence type="ECO:0000256" key="2">
    <source>
        <dbReference type="ARBA" id="ARBA00022908"/>
    </source>
</evidence>
<dbReference type="CDD" id="cd00801">
    <property type="entry name" value="INT_P4_C"/>
    <property type="match status" value="1"/>
</dbReference>
<accession>A0A0C6FDU0</accession>
<dbReference type="Pfam" id="PF00589">
    <property type="entry name" value="Phage_integrase"/>
    <property type="match status" value="1"/>
</dbReference>
<dbReference type="PROSITE" id="PS51900">
    <property type="entry name" value="CB"/>
    <property type="match status" value="1"/>
</dbReference>
<dbReference type="Gene3D" id="1.10.443.10">
    <property type="entry name" value="Intergrase catalytic core"/>
    <property type="match status" value="1"/>
</dbReference>
<evidence type="ECO:0000313" key="8">
    <source>
        <dbReference type="EMBL" id="BAQ46713.1"/>
    </source>
</evidence>
<dbReference type="InterPro" id="IPR038488">
    <property type="entry name" value="Integrase_DNA-bd_sf"/>
</dbReference>
<dbReference type="InterPro" id="IPR050808">
    <property type="entry name" value="Phage_Integrase"/>
</dbReference>
<dbReference type="KEGG" id="maqu:Maq22A_c18070"/>
<evidence type="ECO:0000256" key="3">
    <source>
        <dbReference type="ARBA" id="ARBA00023125"/>
    </source>
</evidence>
<keyword evidence="3 5" id="KW-0238">DNA-binding</keyword>
<dbReference type="InterPro" id="IPR053876">
    <property type="entry name" value="Phage_int_M"/>
</dbReference>
<dbReference type="InterPro" id="IPR044068">
    <property type="entry name" value="CB"/>
</dbReference>
<reference evidence="8 9" key="1">
    <citation type="journal article" date="2015" name="Genome Announc.">
        <title>Complete Genome Sequence of Methylobacterium aquaticum Strain 22A, Isolated from Racomitrium japonicum Moss.</title>
        <authorList>
            <person name="Tani A."/>
            <person name="Ogura Y."/>
            <person name="Hayashi T."/>
            <person name="Kimbara K."/>
        </authorList>
    </citation>
    <scope>NUCLEOTIDE SEQUENCE [LARGE SCALE GENOMIC DNA]</scope>
    <source>
        <strain evidence="8 9">MA-22A</strain>
    </source>
</reference>
<protein>
    <submittedName>
        <fullName evidence="8">Integrase</fullName>
    </submittedName>
</protein>
<feature type="domain" description="Core-binding (CB)" evidence="7">
    <location>
        <begin position="111"/>
        <end position="192"/>
    </location>
</feature>
<dbReference type="Proteomes" id="UP000061432">
    <property type="component" value="Chromosome"/>
</dbReference>
<evidence type="ECO:0000313" key="9">
    <source>
        <dbReference type="Proteomes" id="UP000061432"/>
    </source>
</evidence>
<dbReference type="GO" id="GO:0003677">
    <property type="term" value="F:DNA binding"/>
    <property type="evidence" value="ECO:0007669"/>
    <property type="project" value="UniProtKB-UniRule"/>
</dbReference>
<dbReference type="Gene3D" id="1.10.150.130">
    <property type="match status" value="1"/>
</dbReference>
<reference evidence="9" key="2">
    <citation type="submission" date="2015-01" db="EMBL/GenBank/DDBJ databases">
        <title>Complete genome sequence of Methylobacterium aquaticum strain 22A.</title>
        <authorList>
            <person name="Tani A."/>
            <person name="Ogura Y."/>
            <person name="Hayashi T."/>
        </authorList>
    </citation>
    <scope>NUCLEOTIDE SEQUENCE [LARGE SCALE GENOMIC DNA]</scope>
    <source>
        <strain evidence="9">MA-22A</strain>
    </source>
</reference>
<dbReference type="PANTHER" id="PTHR30629:SF2">
    <property type="entry name" value="PROPHAGE INTEGRASE INTS-RELATED"/>
    <property type="match status" value="1"/>
</dbReference>
<evidence type="ECO:0000256" key="4">
    <source>
        <dbReference type="ARBA" id="ARBA00023172"/>
    </source>
</evidence>
<dbReference type="InterPro" id="IPR002104">
    <property type="entry name" value="Integrase_catalytic"/>
</dbReference>